<proteinExistence type="predicted"/>
<feature type="signal peptide" evidence="1">
    <location>
        <begin position="1"/>
        <end position="20"/>
    </location>
</feature>
<accession>A0A928BPC2</accession>
<dbReference type="AlphaFoldDB" id="A0A928BPC2"/>
<dbReference type="EMBL" id="SUYD01000001">
    <property type="protein sequence ID" value="MBE6264855.1"/>
    <property type="molecule type" value="Genomic_DNA"/>
</dbReference>
<name>A0A928BPC2_XYLRU</name>
<evidence type="ECO:0008006" key="4">
    <source>
        <dbReference type="Google" id="ProtNLM"/>
    </source>
</evidence>
<keyword evidence="1" id="KW-0732">Signal</keyword>
<sequence>MKKLLVSAVLLMMFVLGVNAGEQQKFSPEKFQADLEQFITNEAGFTTEEAAKFFPLYREMQQKQRAVYNKMRELFKAPSDEASSKRAIQRRDQYEIELRRIQQTYHNKFLKVVSATKVYKSIIAEDQFHRRAFRNWGQGGHRGGPRK</sequence>
<feature type="chain" id="PRO_5038124099" description="DUF1104 domain-containing protein" evidence="1">
    <location>
        <begin position="21"/>
        <end position="147"/>
    </location>
</feature>
<dbReference type="Proteomes" id="UP000763088">
    <property type="component" value="Unassembled WGS sequence"/>
</dbReference>
<evidence type="ECO:0000313" key="2">
    <source>
        <dbReference type="EMBL" id="MBE6264855.1"/>
    </source>
</evidence>
<protein>
    <recommendedName>
        <fullName evidence="4">DUF1104 domain-containing protein</fullName>
    </recommendedName>
</protein>
<gene>
    <name evidence="2" type="ORF">E7102_00070</name>
</gene>
<organism evidence="2 3">
    <name type="scientific">Xylanibacter ruminicola</name>
    <name type="common">Prevotella ruminicola</name>
    <dbReference type="NCBI Taxonomy" id="839"/>
    <lineage>
        <taxon>Bacteria</taxon>
        <taxon>Pseudomonadati</taxon>
        <taxon>Bacteroidota</taxon>
        <taxon>Bacteroidia</taxon>
        <taxon>Bacteroidales</taxon>
        <taxon>Prevotellaceae</taxon>
        <taxon>Xylanibacter</taxon>
    </lineage>
</organism>
<evidence type="ECO:0000256" key="1">
    <source>
        <dbReference type="SAM" id="SignalP"/>
    </source>
</evidence>
<comment type="caution">
    <text evidence="2">The sequence shown here is derived from an EMBL/GenBank/DDBJ whole genome shotgun (WGS) entry which is preliminary data.</text>
</comment>
<evidence type="ECO:0000313" key="3">
    <source>
        <dbReference type="Proteomes" id="UP000763088"/>
    </source>
</evidence>
<reference evidence="2" key="1">
    <citation type="submission" date="2019-04" db="EMBL/GenBank/DDBJ databases">
        <title>Evolution of Biomass-Degrading Anaerobic Consortia Revealed by Metagenomics.</title>
        <authorList>
            <person name="Peng X."/>
        </authorList>
    </citation>
    <scope>NUCLEOTIDE SEQUENCE</scope>
    <source>
        <strain evidence="2">SIG141</strain>
    </source>
</reference>